<dbReference type="RefSeq" id="WP_379714254.1">
    <property type="nucleotide sequence ID" value="NZ_JBHTBS010000008.1"/>
</dbReference>
<gene>
    <name evidence="4" type="ORF">ACFQY0_15820</name>
</gene>
<dbReference type="InterPro" id="IPR005546">
    <property type="entry name" value="Autotransporte_beta"/>
</dbReference>
<dbReference type="CDD" id="cd00198">
    <property type="entry name" value="vWFA"/>
    <property type="match status" value="1"/>
</dbReference>
<evidence type="ECO:0000256" key="1">
    <source>
        <dbReference type="SAM" id="SignalP"/>
    </source>
</evidence>
<evidence type="ECO:0000313" key="5">
    <source>
        <dbReference type="Proteomes" id="UP001596472"/>
    </source>
</evidence>
<dbReference type="PROSITE" id="PS50234">
    <property type="entry name" value="VWFA"/>
    <property type="match status" value="1"/>
</dbReference>
<evidence type="ECO:0000313" key="4">
    <source>
        <dbReference type="EMBL" id="MFC7338663.1"/>
    </source>
</evidence>
<feature type="domain" description="Autotransporter" evidence="3">
    <location>
        <begin position="301"/>
        <end position="577"/>
    </location>
</feature>
<dbReference type="Pfam" id="PF06707">
    <property type="entry name" value="DUF1194"/>
    <property type="match status" value="1"/>
</dbReference>
<keyword evidence="5" id="KW-1185">Reference proteome</keyword>
<dbReference type="InterPro" id="IPR010607">
    <property type="entry name" value="DUF1194"/>
</dbReference>
<sequence length="577" mass="60798">MKTITSPRSRFANVLATAAALGVSASLAGTSSILTDLELSLVTDTSGSVSSAEYDLQMDGYAAAFRNPVVHSAISSGARGSIAVNLILFDSNASVGLPWTILTGASDANAFADLLDNLARPSSGGTNPASGIDLATSEIFGNNIESTRQVIDVSGDGDGFSSTDAAARDAALAAGVDAINGLPILDGSTSLEDYYRNYIQGGADSFVLPANSFADFEAAILDKLSREIGGDTGVTGHLISSTLRSTSITTARTVTRDVGGRLYKMRAGLRSEPVIHAEPAPSSSKGGMAKGGMPTSPITHSHICRWEVYGQVFYSTEDLDAQYTSMPIGSVNVRRLLQADTSVDVFGGTVGFDYDFNDTWTAGFAVSGAQSDVDMNLVGTSDIDTLALIPYVSYHRDLNGMGFYADLLYAYGMNDYDTRRLPAGAVGSTEGEFNNFEFNTGLVMRSGQVSHGPYAQVRYLDGDIDGYTEVGPGAAVFPDSDYESLATQLGYQGSYVVQMGSGVLVPQARVAWEHEFEADQGNFAGVPLGTLDEDLAVLGAGIGYFMNCGWNILLDYEARLGDESQSHYVGLKAGVEF</sequence>
<dbReference type="EMBL" id="JBHTBS010000008">
    <property type="protein sequence ID" value="MFC7338663.1"/>
    <property type="molecule type" value="Genomic_DNA"/>
</dbReference>
<dbReference type="PROSITE" id="PS51208">
    <property type="entry name" value="AUTOTRANSPORTER"/>
    <property type="match status" value="1"/>
</dbReference>
<evidence type="ECO:0000259" key="2">
    <source>
        <dbReference type="PROSITE" id="PS50234"/>
    </source>
</evidence>
<dbReference type="SUPFAM" id="SSF53300">
    <property type="entry name" value="vWA-like"/>
    <property type="match status" value="1"/>
</dbReference>
<evidence type="ECO:0000259" key="3">
    <source>
        <dbReference type="PROSITE" id="PS51208"/>
    </source>
</evidence>
<feature type="domain" description="VWFA" evidence="2">
    <location>
        <begin position="38"/>
        <end position="224"/>
    </location>
</feature>
<dbReference type="Gene3D" id="3.40.50.410">
    <property type="entry name" value="von Willebrand factor, type A domain"/>
    <property type="match status" value="1"/>
</dbReference>
<dbReference type="InterPro" id="IPR002035">
    <property type="entry name" value="VWF_A"/>
</dbReference>
<protein>
    <submittedName>
        <fullName evidence="4">DUF1194 domain-containing protein</fullName>
    </submittedName>
</protein>
<dbReference type="InterPro" id="IPR036709">
    <property type="entry name" value="Autotransporte_beta_dom_sf"/>
</dbReference>
<dbReference type="SMART" id="SM00869">
    <property type="entry name" value="Autotransporter"/>
    <property type="match status" value="1"/>
</dbReference>
<dbReference type="InterPro" id="IPR036465">
    <property type="entry name" value="vWFA_dom_sf"/>
</dbReference>
<dbReference type="Pfam" id="PF03797">
    <property type="entry name" value="Autotransporter"/>
    <property type="match status" value="1"/>
</dbReference>
<accession>A0ABW2LAG9</accession>
<dbReference type="Proteomes" id="UP001596472">
    <property type="component" value="Unassembled WGS sequence"/>
</dbReference>
<reference evidence="5" key="1">
    <citation type="journal article" date="2019" name="Int. J. Syst. Evol. Microbiol.">
        <title>The Global Catalogue of Microorganisms (GCM) 10K type strain sequencing project: providing services to taxonomists for standard genome sequencing and annotation.</title>
        <authorList>
            <consortium name="The Broad Institute Genomics Platform"/>
            <consortium name="The Broad Institute Genome Sequencing Center for Infectious Disease"/>
            <person name="Wu L."/>
            <person name="Ma J."/>
        </authorList>
    </citation>
    <scope>NUCLEOTIDE SEQUENCE [LARGE SCALE GENOMIC DNA]</scope>
    <source>
        <strain evidence="5">CGMCC 4.1467</strain>
    </source>
</reference>
<dbReference type="Gene3D" id="2.40.128.130">
    <property type="entry name" value="Autotransporter beta-domain"/>
    <property type="match status" value="1"/>
</dbReference>
<feature type="chain" id="PRO_5046518373" evidence="1">
    <location>
        <begin position="29"/>
        <end position="577"/>
    </location>
</feature>
<keyword evidence="1" id="KW-0732">Signal</keyword>
<proteinExistence type="predicted"/>
<name>A0ABW2LAG9_9BACT</name>
<organism evidence="4 5">
    <name type="scientific">Haloferula chungangensis</name>
    <dbReference type="NCBI Taxonomy" id="1048331"/>
    <lineage>
        <taxon>Bacteria</taxon>
        <taxon>Pseudomonadati</taxon>
        <taxon>Verrucomicrobiota</taxon>
        <taxon>Verrucomicrobiia</taxon>
        <taxon>Verrucomicrobiales</taxon>
        <taxon>Verrucomicrobiaceae</taxon>
        <taxon>Haloferula</taxon>
    </lineage>
</organism>
<comment type="caution">
    <text evidence="4">The sequence shown here is derived from an EMBL/GenBank/DDBJ whole genome shotgun (WGS) entry which is preliminary data.</text>
</comment>
<dbReference type="SUPFAM" id="SSF103515">
    <property type="entry name" value="Autotransporter"/>
    <property type="match status" value="1"/>
</dbReference>
<feature type="signal peptide" evidence="1">
    <location>
        <begin position="1"/>
        <end position="28"/>
    </location>
</feature>